<dbReference type="Proteomes" id="UP000054563">
    <property type="component" value="Unassembled WGS sequence"/>
</dbReference>
<dbReference type="VEuPathDB" id="FungiDB:CIHG_09936"/>
<evidence type="ECO:0000313" key="1">
    <source>
        <dbReference type="EMBL" id="KMU92242.1"/>
    </source>
</evidence>
<accession>A0A0J8S521</accession>
<organism evidence="1 2">
    <name type="scientific">Coccidioides immitis H538.4</name>
    <dbReference type="NCBI Taxonomy" id="396776"/>
    <lineage>
        <taxon>Eukaryota</taxon>
        <taxon>Fungi</taxon>
        <taxon>Dikarya</taxon>
        <taxon>Ascomycota</taxon>
        <taxon>Pezizomycotina</taxon>
        <taxon>Eurotiomycetes</taxon>
        <taxon>Eurotiomycetidae</taxon>
        <taxon>Onygenales</taxon>
        <taxon>Onygenaceae</taxon>
        <taxon>Coccidioides</taxon>
    </lineage>
</organism>
<proteinExistence type="predicted"/>
<evidence type="ECO:0000313" key="2">
    <source>
        <dbReference type="Proteomes" id="UP000054563"/>
    </source>
</evidence>
<reference evidence="2" key="1">
    <citation type="journal article" date="2010" name="Genome Res.">
        <title>Population genomic sequencing of Coccidioides fungi reveals recent hybridization and transposon control.</title>
        <authorList>
            <person name="Neafsey D.E."/>
            <person name="Barker B.M."/>
            <person name="Sharpton T.J."/>
            <person name="Stajich J.E."/>
            <person name="Park D.J."/>
            <person name="Whiston E."/>
            <person name="Hung C.-Y."/>
            <person name="McMahan C."/>
            <person name="White J."/>
            <person name="Sykes S."/>
            <person name="Heiman D."/>
            <person name="Young S."/>
            <person name="Zeng Q."/>
            <person name="Abouelleil A."/>
            <person name="Aftuck L."/>
            <person name="Bessette D."/>
            <person name="Brown A."/>
            <person name="FitzGerald M."/>
            <person name="Lui A."/>
            <person name="Macdonald J.P."/>
            <person name="Priest M."/>
            <person name="Orbach M.J."/>
            <person name="Galgiani J.N."/>
            <person name="Kirkland T.N."/>
            <person name="Cole G.T."/>
            <person name="Birren B.W."/>
            <person name="Henn M.R."/>
            <person name="Taylor J.W."/>
            <person name="Rounsley S.D."/>
        </authorList>
    </citation>
    <scope>NUCLEOTIDE SEQUENCE [LARGE SCALE GENOMIC DNA]</scope>
    <source>
        <strain evidence="2">H538.4</strain>
    </source>
</reference>
<gene>
    <name evidence="1" type="ORF">CIHG_09936</name>
</gene>
<protein>
    <submittedName>
        <fullName evidence="1">Uncharacterized protein</fullName>
    </submittedName>
</protein>
<name>A0A0J8S521_COCIT</name>
<sequence length="114" mass="12272">MAMAHCKHVMVHADDMKLILGISAKIGSNYFSPIDAPDHPTSATTTHCLCAAPAPPTTAATTPPLPPPPTTIFLPPSGTIRVSAHQVTGIRAPVWFTKPVLEEQEKKKKKEKKK</sequence>
<dbReference type="OrthoDB" id="4210093at2759"/>
<dbReference type="AlphaFoldDB" id="A0A0J8S521"/>
<dbReference type="EMBL" id="DS017060">
    <property type="protein sequence ID" value="KMU92242.1"/>
    <property type="molecule type" value="Genomic_DNA"/>
</dbReference>
<dbReference type="STRING" id="396776.A0A0J8S521"/>